<evidence type="ECO:0000313" key="1">
    <source>
        <dbReference type="EMBL" id="MEO1752827.1"/>
    </source>
</evidence>
<dbReference type="EMBL" id="JAYLVJ010000002">
    <property type="protein sequence ID" value="MEO1752827.1"/>
    <property type="molecule type" value="Genomic_DNA"/>
</dbReference>
<protein>
    <recommendedName>
        <fullName evidence="3">DUF1484 domain-containing protein</fullName>
    </recommendedName>
</protein>
<evidence type="ECO:0000313" key="2">
    <source>
        <dbReference type="Proteomes" id="UP001462961"/>
    </source>
</evidence>
<comment type="caution">
    <text evidence="1">The sequence shown here is derived from an EMBL/GenBank/DDBJ whole genome shotgun (WGS) entry which is preliminary data.</text>
</comment>
<reference evidence="1 2" key="1">
    <citation type="submission" date="2024-01" db="EMBL/GenBank/DDBJ databases">
        <title>The diversity of rhizobia nodulating Mimosa spp. in eleven states of Brazil covering several biomes is determined by host plant, location, and edaphic factors.</title>
        <authorList>
            <person name="Rouws L."/>
            <person name="Barauna A."/>
            <person name="Beukes C."/>
            <person name="De Faria S.M."/>
            <person name="Gross E."/>
            <person name="Dos Reis Junior F.B."/>
            <person name="Simon M."/>
            <person name="Maluk M."/>
            <person name="Odee D.W."/>
            <person name="Kenicer G."/>
            <person name="Young J.P.W."/>
            <person name="Reis V.M."/>
            <person name="Zilli J."/>
            <person name="James E.K."/>
        </authorList>
    </citation>
    <scope>NUCLEOTIDE SEQUENCE [LARGE SCALE GENOMIC DNA]</scope>
    <source>
        <strain evidence="1 2">JHI1651</strain>
    </source>
</reference>
<proteinExistence type="predicted"/>
<evidence type="ECO:0008006" key="3">
    <source>
        <dbReference type="Google" id="ProtNLM"/>
    </source>
</evidence>
<keyword evidence="2" id="KW-1185">Reference proteome</keyword>
<dbReference type="Proteomes" id="UP001462961">
    <property type="component" value="Unassembled WGS sequence"/>
</dbReference>
<organism evidence="1 2">
    <name type="scientific">Paraburkholderia caribensis</name>
    <dbReference type="NCBI Taxonomy" id="75105"/>
    <lineage>
        <taxon>Bacteria</taxon>
        <taxon>Pseudomonadati</taxon>
        <taxon>Pseudomonadota</taxon>
        <taxon>Betaproteobacteria</taxon>
        <taxon>Burkholderiales</taxon>
        <taxon>Burkholderiaceae</taxon>
        <taxon>Paraburkholderia</taxon>
    </lineage>
</organism>
<name>A0ABV0DS39_9BURK</name>
<dbReference type="RefSeq" id="WP_060603890.1">
    <property type="nucleotide sequence ID" value="NZ_CADFFM010000003.1"/>
</dbReference>
<accession>A0ABV0DS39</accession>
<sequence>MIDKVPDELHERVLSLEIACQNLIGQLAVMSVAIHALVRTHADPSSALASFEREFEAVLESALGSSRLDPWVISARREANLLRRHFANGVREREMR</sequence>
<gene>
    <name evidence="1" type="ORF">VOI32_02645</name>
</gene>